<accession>A0A3M6UU28</accession>
<dbReference type="FunFam" id="2.60.120.740:FF:000001">
    <property type="entry name" value="Adhesion G protein-coupled receptor L2"/>
    <property type="match status" value="1"/>
</dbReference>
<dbReference type="EMBL" id="RCHS01000710">
    <property type="protein sequence ID" value="RMX57181.1"/>
    <property type="molecule type" value="Genomic_DNA"/>
</dbReference>
<reference evidence="3 4" key="1">
    <citation type="journal article" date="2018" name="Sci. Rep.">
        <title>Comparative analysis of the Pocillopora damicornis genome highlights role of immune system in coral evolution.</title>
        <authorList>
            <person name="Cunning R."/>
            <person name="Bay R.A."/>
            <person name="Gillette P."/>
            <person name="Baker A.C."/>
            <person name="Traylor-Knowles N."/>
        </authorList>
    </citation>
    <scope>NUCLEOTIDE SEQUENCE [LARGE SCALE GENOMIC DNA]</scope>
    <source>
        <strain evidence="3">RSMAS</strain>
        <tissue evidence="3">Whole animal</tissue>
    </source>
</reference>
<dbReference type="STRING" id="46731.A0A3M6UU28"/>
<comment type="caution">
    <text evidence="3">The sequence shown here is derived from an EMBL/GenBank/DDBJ whole genome shotgun (WGS) entry which is preliminary data.</text>
</comment>
<dbReference type="InterPro" id="IPR043159">
    <property type="entry name" value="Lectin_gal-bd_sf"/>
</dbReference>
<dbReference type="GO" id="GO:0030246">
    <property type="term" value="F:carbohydrate binding"/>
    <property type="evidence" value="ECO:0007669"/>
    <property type="project" value="InterPro"/>
</dbReference>
<evidence type="ECO:0000256" key="1">
    <source>
        <dbReference type="SAM" id="SignalP"/>
    </source>
</evidence>
<name>A0A3M6UU28_POCDA</name>
<dbReference type="PROSITE" id="PS50228">
    <property type="entry name" value="SUEL_LECTIN"/>
    <property type="match status" value="1"/>
</dbReference>
<dbReference type="Proteomes" id="UP000275408">
    <property type="component" value="Unassembled WGS sequence"/>
</dbReference>
<organism evidence="3 4">
    <name type="scientific">Pocillopora damicornis</name>
    <name type="common">Cauliflower coral</name>
    <name type="synonym">Millepora damicornis</name>
    <dbReference type="NCBI Taxonomy" id="46731"/>
    <lineage>
        <taxon>Eukaryota</taxon>
        <taxon>Metazoa</taxon>
        <taxon>Cnidaria</taxon>
        <taxon>Anthozoa</taxon>
        <taxon>Hexacorallia</taxon>
        <taxon>Scleractinia</taxon>
        <taxon>Astrocoeniina</taxon>
        <taxon>Pocilloporidae</taxon>
        <taxon>Pocillopora</taxon>
    </lineage>
</organism>
<dbReference type="Gene3D" id="2.60.120.740">
    <property type="match status" value="1"/>
</dbReference>
<keyword evidence="1" id="KW-0732">Signal</keyword>
<gene>
    <name evidence="3" type="ORF">pdam_00017929</name>
</gene>
<protein>
    <recommendedName>
        <fullName evidence="2">SUEL-type lectin domain-containing protein</fullName>
    </recommendedName>
</protein>
<evidence type="ECO:0000313" key="4">
    <source>
        <dbReference type="Proteomes" id="UP000275408"/>
    </source>
</evidence>
<dbReference type="PANTHER" id="PTHR46780">
    <property type="entry name" value="PROTEIN EVA-1"/>
    <property type="match status" value="1"/>
</dbReference>
<evidence type="ECO:0000313" key="3">
    <source>
        <dbReference type="EMBL" id="RMX57181.1"/>
    </source>
</evidence>
<feature type="chain" id="PRO_5017946382" description="SUEL-type lectin domain-containing protein" evidence="1">
    <location>
        <begin position="24"/>
        <end position="207"/>
    </location>
</feature>
<dbReference type="InterPro" id="IPR000922">
    <property type="entry name" value="Lectin_gal-bd_dom"/>
</dbReference>
<sequence length="207" mass="23095">MKFTYVLVVLALVAFLALFGSEAKRAKKGEAFMIKQISNKLKTVCPNQKKHLKQVLSIVSSVDLTLRFTHSRIGAIDLATKQLRKANTKIFQRLTKLDRKLTTITKMMRKAINGDKPKSVTICETKKTTITCKKGKKMNILHANYGRLNKNTCGKSTVTNCRASTSLGFVQKTCKGKVSCALHASNSVFGDPCRGVRKYLTVKYKCE</sequence>
<dbReference type="CDD" id="cd22827">
    <property type="entry name" value="Gal_Rha_Lectin_SUL-I-like"/>
    <property type="match status" value="1"/>
</dbReference>
<dbReference type="Pfam" id="PF02140">
    <property type="entry name" value="SUEL_Lectin"/>
    <property type="match status" value="1"/>
</dbReference>
<dbReference type="OrthoDB" id="5973951at2759"/>
<evidence type="ECO:0000259" key="2">
    <source>
        <dbReference type="PROSITE" id="PS50228"/>
    </source>
</evidence>
<dbReference type="AlphaFoldDB" id="A0A3M6UU28"/>
<feature type="signal peptide" evidence="1">
    <location>
        <begin position="1"/>
        <end position="23"/>
    </location>
</feature>
<keyword evidence="4" id="KW-1185">Reference proteome</keyword>
<proteinExistence type="predicted"/>
<feature type="domain" description="SUEL-type lectin" evidence="2">
    <location>
        <begin position="122"/>
        <end position="207"/>
    </location>
</feature>